<dbReference type="Gene3D" id="3.30.1540.20">
    <property type="entry name" value="MutL, C-terminal domain, dimerisation subdomain"/>
    <property type="match status" value="1"/>
</dbReference>
<dbReference type="GO" id="GO:0005524">
    <property type="term" value="F:ATP binding"/>
    <property type="evidence" value="ECO:0007669"/>
    <property type="project" value="InterPro"/>
</dbReference>
<comment type="similarity">
    <text evidence="1">Belongs to the DNA mismatch repair MutL/HexB family.</text>
</comment>
<dbReference type="Pfam" id="PF08676">
    <property type="entry name" value="MutL_C"/>
    <property type="match status" value="1"/>
</dbReference>
<dbReference type="InterPro" id="IPR036890">
    <property type="entry name" value="HATPase_C_sf"/>
</dbReference>
<dbReference type="SMART" id="SM00853">
    <property type="entry name" value="MutL_C"/>
    <property type="match status" value="1"/>
</dbReference>
<dbReference type="GO" id="GO:0032300">
    <property type="term" value="C:mismatch repair complex"/>
    <property type="evidence" value="ECO:0007669"/>
    <property type="project" value="InterPro"/>
</dbReference>
<dbReference type="InterPro" id="IPR014790">
    <property type="entry name" value="MutL_C"/>
</dbReference>
<gene>
    <name evidence="3" type="primary">MLH3</name>
    <name evidence="3" type="ORF">BN1211_2866</name>
</gene>
<dbReference type="Gene3D" id="3.30.565.10">
    <property type="entry name" value="Histidine kinase-like ATPase, C-terminal domain"/>
    <property type="match status" value="1"/>
</dbReference>
<dbReference type="InterPro" id="IPR042120">
    <property type="entry name" value="MutL_C_dimsub"/>
</dbReference>
<dbReference type="GO" id="GO:0016887">
    <property type="term" value="F:ATP hydrolysis activity"/>
    <property type="evidence" value="ECO:0007669"/>
    <property type="project" value="InterPro"/>
</dbReference>
<dbReference type="Gene3D" id="3.30.1370.100">
    <property type="entry name" value="MutL, C-terminal domain, regulatory subdomain"/>
    <property type="match status" value="1"/>
</dbReference>
<evidence type="ECO:0000259" key="2">
    <source>
        <dbReference type="SMART" id="SM00853"/>
    </source>
</evidence>
<dbReference type="InterPro" id="IPR014762">
    <property type="entry name" value="DNA_mismatch_repair_CS"/>
</dbReference>
<evidence type="ECO:0000313" key="3">
    <source>
        <dbReference type="EMBL" id="CEP22496.1"/>
    </source>
</evidence>
<sequence length="696" mass="77784">MTTKASSPHGGRLRLLSGEVASRVRSLAVILDLPGALDAVMANSVDSGATEMMVVVNIGRLGLVVRDNGCGIHPDDVGRVGERHMTTKVQSVDCVSKVASRGFRGEGLCSIGSISVMTIKTRSCGFNGSYMTRIHNGERVIKCVKVDEGRIEGESGTEVRVEQMFHNTPVRFKHLQQLQESKTLQKIRDLVFEYAMGNPKLAITVARESESGQMSSICQVTPRCRSDLAKYWCDTLNQVYGMELAGRFEYATHTSTSSKESVLISTLPLQTKSFQFVFINGRRVTSQLSEQVRKELSCGKFEYTEGHIEHALTTNNVSPRKGKKGASIVGSTYSKHPLSIVDVWSDNAIRNFENGQPMLLDEELKCAISGIHKIFCDFRDMTLHRGQMNEDHTTHRSEIESTVIEDATVSNRKAQSSKGKELASTVGYASSYDCHDSNELPQRLEDMIKRRKLITHNDDLDINTDDAVTIKQEEQTPRDLLTNCSVIAQVDDKFILIKSKVEPKLYIVDQHACDERIRVEELYKQLIEMASQSTQSLAVPLKTNVSADAPLGALELLNTYSKELENWGIKFTTARSNNESGNVTFTHLPELMHCKVDDDNSFVVRSIMQYAHDLQDKVKLTSLNRHQDWFLNMQAMPTILTLLLNSKACRSAIMFGQTLSKFECQLLVQKLAQCKQPFQCAHGRPSVIPLCNYTNL</sequence>
<dbReference type="InterPro" id="IPR042121">
    <property type="entry name" value="MutL_C_regsub"/>
</dbReference>
<organism evidence="3 4">
    <name type="scientific">Cyberlindnera jadinii (strain ATCC 18201 / CBS 1600 / BCRC 20928 / JCM 3617 / NBRC 0987 / NRRL Y-1542)</name>
    <name type="common">Torula yeast</name>
    <name type="synonym">Candida utilis</name>
    <dbReference type="NCBI Taxonomy" id="983966"/>
    <lineage>
        <taxon>Eukaryota</taxon>
        <taxon>Fungi</taxon>
        <taxon>Dikarya</taxon>
        <taxon>Ascomycota</taxon>
        <taxon>Saccharomycotina</taxon>
        <taxon>Saccharomycetes</taxon>
        <taxon>Phaffomycetales</taxon>
        <taxon>Phaffomycetaceae</taxon>
        <taxon>Cyberlindnera</taxon>
    </lineage>
</organism>
<evidence type="ECO:0000313" key="4">
    <source>
        <dbReference type="Proteomes" id="UP000038830"/>
    </source>
</evidence>
<reference evidence="4" key="1">
    <citation type="journal article" date="2015" name="J. Biotechnol.">
        <title>The structure of the Cyberlindnera jadinii genome and its relation to Candida utilis analyzed by the occurrence of single nucleotide polymorphisms.</title>
        <authorList>
            <person name="Rupp O."/>
            <person name="Brinkrolf K."/>
            <person name="Buerth C."/>
            <person name="Kunigo M."/>
            <person name="Schneider J."/>
            <person name="Jaenicke S."/>
            <person name="Goesmann A."/>
            <person name="Puehler A."/>
            <person name="Jaeger K.-E."/>
            <person name="Ernst J.F."/>
        </authorList>
    </citation>
    <scope>NUCLEOTIDE SEQUENCE [LARGE SCALE GENOMIC DNA]</scope>
    <source>
        <strain evidence="4">ATCC 18201 / CBS 1600 / BCRC 20928 / JCM 3617 / NBRC 0987 / NRRL Y-1542</strain>
    </source>
</reference>
<proteinExistence type="inferred from homology"/>
<dbReference type="InterPro" id="IPR037198">
    <property type="entry name" value="MutL_C_sf"/>
</dbReference>
<feature type="domain" description="MutL C-terminal dimerisation" evidence="2">
    <location>
        <begin position="486"/>
        <end position="659"/>
    </location>
</feature>
<dbReference type="SUPFAM" id="SSF55874">
    <property type="entry name" value="ATPase domain of HSP90 chaperone/DNA topoisomerase II/histidine kinase"/>
    <property type="match status" value="1"/>
</dbReference>
<dbReference type="AlphaFoldDB" id="A0A0H5C3L8"/>
<name>A0A0H5C3L8_CYBJN</name>
<dbReference type="PANTHER" id="PTHR10073:SF47">
    <property type="entry name" value="DNA MISMATCH REPAIR PROTEIN MLH3"/>
    <property type="match status" value="1"/>
</dbReference>
<accession>A0A0H5C3L8</accession>
<dbReference type="GO" id="GO:0006298">
    <property type="term" value="P:mismatch repair"/>
    <property type="evidence" value="ECO:0007669"/>
    <property type="project" value="InterPro"/>
</dbReference>
<evidence type="ECO:0000256" key="1">
    <source>
        <dbReference type="ARBA" id="ARBA00006082"/>
    </source>
</evidence>
<protein>
    <submittedName>
        <fullName evidence="3">MLH3 protein</fullName>
    </submittedName>
</protein>
<dbReference type="PANTHER" id="PTHR10073">
    <property type="entry name" value="DNA MISMATCH REPAIR PROTEIN MLH, PMS, MUTL"/>
    <property type="match status" value="1"/>
</dbReference>
<dbReference type="PROSITE" id="PS00058">
    <property type="entry name" value="DNA_MISMATCH_REPAIR_1"/>
    <property type="match status" value="1"/>
</dbReference>
<dbReference type="Pfam" id="PF13589">
    <property type="entry name" value="HATPase_c_3"/>
    <property type="match status" value="1"/>
</dbReference>
<dbReference type="Proteomes" id="UP000038830">
    <property type="component" value="Unassembled WGS sequence"/>
</dbReference>
<dbReference type="SUPFAM" id="SSF118116">
    <property type="entry name" value="DNA mismatch repair protein MutL"/>
    <property type="match status" value="1"/>
</dbReference>
<dbReference type="EMBL" id="CDQK01000003">
    <property type="protein sequence ID" value="CEP22496.1"/>
    <property type="molecule type" value="Genomic_DNA"/>
</dbReference>
<dbReference type="InterPro" id="IPR038973">
    <property type="entry name" value="MutL/Mlh/Pms-like"/>
</dbReference>
<dbReference type="GO" id="GO:0140664">
    <property type="term" value="F:ATP-dependent DNA damage sensor activity"/>
    <property type="evidence" value="ECO:0007669"/>
    <property type="project" value="InterPro"/>
</dbReference>